<evidence type="ECO:0000313" key="9">
    <source>
        <dbReference type="Ensembl" id="ENSMSIP00000029057.1"/>
    </source>
</evidence>
<dbReference type="Proteomes" id="UP000694415">
    <property type="component" value="Unplaced"/>
</dbReference>
<dbReference type="GO" id="GO:0030659">
    <property type="term" value="C:cytoplasmic vesicle membrane"/>
    <property type="evidence" value="ECO:0007669"/>
    <property type="project" value="UniProtKB-SubCell"/>
</dbReference>
<evidence type="ECO:0000256" key="1">
    <source>
        <dbReference type="ARBA" id="ARBA00004156"/>
    </source>
</evidence>
<evidence type="ECO:0000256" key="6">
    <source>
        <dbReference type="ARBA" id="ARBA00023136"/>
    </source>
</evidence>
<sequence>MVKLNSNPGEKGAKPPSVEDGFQTVPLITPLEVNHLQLAAPEKVIVKTRTEYQPEQRNKGKFRVPKIAEFTVCRVKPHRPVGWEGSDLPCRSPFLSAWPLPSLLALCSWWFTKPLPMTTAVLKDLSTSTSAVSRPRWMLTTRPRTPAPGAASTQSSATTVWPSRALPGPSGHGCQQLLSSMSPSHPRRRAIRGLPQLGWGWVGGEGNPPPH</sequence>
<dbReference type="PANTHER" id="PTHR28546:SF2">
    <property type="entry name" value="NEURONAL VESICLE TRAFFICKING-ASSOCIATED PROTEIN 2"/>
    <property type="match status" value="1"/>
</dbReference>
<feature type="region of interest" description="Disordered" evidence="8">
    <location>
        <begin position="1"/>
        <end position="21"/>
    </location>
</feature>
<comment type="subcellular location">
    <subcellularLocation>
        <location evidence="1">Cytoplasmic vesicle membrane</location>
    </subcellularLocation>
    <subcellularLocation>
        <location evidence="2">Membrane</location>
        <topology evidence="2">Single-pass membrane protein</topology>
    </subcellularLocation>
</comment>
<evidence type="ECO:0000256" key="3">
    <source>
        <dbReference type="ARBA" id="ARBA00007767"/>
    </source>
</evidence>
<organism evidence="9 10">
    <name type="scientific">Mus spicilegus</name>
    <name type="common">Mound-building mouse</name>
    <dbReference type="NCBI Taxonomy" id="10103"/>
    <lineage>
        <taxon>Eukaryota</taxon>
        <taxon>Metazoa</taxon>
        <taxon>Chordata</taxon>
        <taxon>Craniata</taxon>
        <taxon>Vertebrata</taxon>
        <taxon>Euteleostomi</taxon>
        <taxon>Mammalia</taxon>
        <taxon>Eutheria</taxon>
        <taxon>Euarchontoglires</taxon>
        <taxon>Glires</taxon>
        <taxon>Rodentia</taxon>
        <taxon>Myomorpha</taxon>
        <taxon>Muroidea</taxon>
        <taxon>Muridae</taxon>
        <taxon>Murinae</taxon>
        <taxon>Mus</taxon>
        <taxon>Mus</taxon>
    </lineage>
</organism>
<dbReference type="Pfam" id="PF06387">
    <property type="entry name" value="Calcyon"/>
    <property type="match status" value="1"/>
</dbReference>
<keyword evidence="5" id="KW-1133">Transmembrane helix</keyword>
<dbReference type="GO" id="GO:0005768">
    <property type="term" value="C:endosome"/>
    <property type="evidence" value="ECO:0007669"/>
    <property type="project" value="TreeGrafter"/>
</dbReference>
<dbReference type="InterPro" id="IPR009431">
    <property type="entry name" value="NSG"/>
</dbReference>
<keyword evidence="7" id="KW-0968">Cytoplasmic vesicle</keyword>
<dbReference type="AlphaFoldDB" id="A0A8C6I020"/>
<dbReference type="Ensembl" id="ENSMSIT00000036631.1">
    <property type="protein sequence ID" value="ENSMSIP00000029057.1"/>
    <property type="gene ID" value="ENSMSIG00000024413.1"/>
</dbReference>
<reference evidence="9" key="1">
    <citation type="submission" date="2025-08" db="UniProtKB">
        <authorList>
            <consortium name="Ensembl"/>
        </authorList>
    </citation>
    <scope>IDENTIFICATION</scope>
</reference>
<feature type="region of interest" description="Disordered" evidence="8">
    <location>
        <begin position="140"/>
        <end position="186"/>
    </location>
</feature>
<keyword evidence="6" id="KW-0472">Membrane</keyword>
<evidence type="ECO:0000313" key="10">
    <source>
        <dbReference type="Proteomes" id="UP000694415"/>
    </source>
</evidence>
<evidence type="ECO:0000256" key="8">
    <source>
        <dbReference type="SAM" id="MobiDB-lite"/>
    </source>
</evidence>
<proteinExistence type="inferred from homology"/>
<evidence type="ECO:0000256" key="5">
    <source>
        <dbReference type="ARBA" id="ARBA00022989"/>
    </source>
</evidence>
<dbReference type="PANTHER" id="PTHR28546">
    <property type="entry name" value="NEURONAL VESICLE TRAFFICKING-ASSOCIATED PROTEIN 2-RELATED"/>
    <property type="match status" value="1"/>
</dbReference>
<protein>
    <recommendedName>
        <fullName evidence="11">Neuronal vesicle trafficking associated 2</fullName>
    </recommendedName>
</protein>
<dbReference type="GeneTree" id="ENSGT00940000167072"/>
<keyword evidence="10" id="KW-1185">Reference proteome</keyword>
<keyword evidence="4" id="KW-0812">Transmembrane</keyword>
<comment type="similarity">
    <text evidence="3">Belongs to the NSG family.</text>
</comment>
<reference evidence="9" key="2">
    <citation type="submission" date="2025-09" db="UniProtKB">
        <authorList>
            <consortium name="Ensembl"/>
        </authorList>
    </citation>
    <scope>IDENTIFICATION</scope>
</reference>
<name>A0A8C6I020_MUSSI</name>
<accession>A0A8C6I020</accession>
<feature type="compositionally biased region" description="Polar residues" evidence="8">
    <location>
        <begin position="151"/>
        <end position="161"/>
    </location>
</feature>
<dbReference type="GO" id="GO:0032051">
    <property type="term" value="F:clathrin light chain binding"/>
    <property type="evidence" value="ECO:0007669"/>
    <property type="project" value="InterPro"/>
</dbReference>
<evidence type="ECO:0000256" key="7">
    <source>
        <dbReference type="ARBA" id="ARBA00023329"/>
    </source>
</evidence>
<evidence type="ECO:0008006" key="11">
    <source>
        <dbReference type="Google" id="ProtNLM"/>
    </source>
</evidence>
<evidence type="ECO:0000256" key="4">
    <source>
        <dbReference type="ARBA" id="ARBA00022692"/>
    </source>
</evidence>
<dbReference type="GO" id="GO:0016197">
    <property type="term" value="P:endosomal transport"/>
    <property type="evidence" value="ECO:0007669"/>
    <property type="project" value="TreeGrafter"/>
</dbReference>
<dbReference type="GO" id="GO:0048268">
    <property type="term" value="P:clathrin coat assembly"/>
    <property type="evidence" value="ECO:0007669"/>
    <property type="project" value="InterPro"/>
</dbReference>
<evidence type="ECO:0000256" key="2">
    <source>
        <dbReference type="ARBA" id="ARBA00004167"/>
    </source>
</evidence>